<organism evidence="3 4">
    <name type="scientific">Friedmanniomyces endolithicus</name>
    <dbReference type="NCBI Taxonomy" id="329885"/>
    <lineage>
        <taxon>Eukaryota</taxon>
        <taxon>Fungi</taxon>
        <taxon>Dikarya</taxon>
        <taxon>Ascomycota</taxon>
        <taxon>Pezizomycotina</taxon>
        <taxon>Dothideomycetes</taxon>
        <taxon>Dothideomycetidae</taxon>
        <taxon>Mycosphaerellales</taxon>
        <taxon>Teratosphaeriaceae</taxon>
        <taxon>Friedmanniomyces</taxon>
    </lineage>
</organism>
<sequence>MAKESAPAVTDEGFFMAIIEQLGGTNAIDWQVVADKSNIVSKGAASKRWYRLKLKHGQEASGKEKANSDAVANASGTAVADEEEEPAKKKKQPAKKGITKKRKGVDQADDDGSEAGQKRVKAEKVEGDDGDL</sequence>
<reference evidence="3" key="1">
    <citation type="submission" date="2023-06" db="EMBL/GenBank/DDBJ databases">
        <title>Black Yeasts Isolated from many extreme environments.</title>
        <authorList>
            <person name="Coleine C."/>
            <person name="Stajich J.E."/>
            <person name="Selbmann L."/>
        </authorList>
    </citation>
    <scope>NUCLEOTIDE SEQUENCE</scope>
    <source>
        <strain evidence="3">CCFEE 5200</strain>
    </source>
</reference>
<accession>A0AAN6KQL4</accession>
<dbReference type="Pfam" id="PF22980">
    <property type="entry name" value="Myb_DNA-bind_8"/>
    <property type="match status" value="1"/>
</dbReference>
<gene>
    <name evidence="3" type="ORF">LTR91_006998</name>
</gene>
<feature type="compositionally biased region" description="Basic and acidic residues" evidence="1">
    <location>
        <begin position="116"/>
        <end position="132"/>
    </location>
</feature>
<comment type="caution">
    <text evidence="3">The sequence shown here is derived from an EMBL/GenBank/DDBJ whole genome shotgun (WGS) entry which is preliminary data.</text>
</comment>
<evidence type="ECO:0000313" key="4">
    <source>
        <dbReference type="Proteomes" id="UP001175353"/>
    </source>
</evidence>
<evidence type="ECO:0000259" key="2">
    <source>
        <dbReference type="Pfam" id="PF22980"/>
    </source>
</evidence>
<feature type="region of interest" description="Disordered" evidence="1">
    <location>
        <begin position="56"/>
        <end position="132"/>
    </location>
</feature>
<feature type="domain" description="Myb-like DNA-binding" evidence="2">
    <location>
        <begin position="13"/>
        <end position="57"/>
    </location>
</feature>
<dbReference type="InterPro" id="IPR054505">
    <property type="entry name" value="Myb_DNA-bind_8"/>
</dbReference>
<evidence type="ECO:0000256" key="1">
    <source>
        <dbReference type="SAM" id="MobiDB-lite"/>
    </source>
</evidence>
<feature type="compositionally biased region" description="Basic and acidic residues" evidence="1">
    <location>
        <begin position="56"/>
        <end position="67"/>
    </location>
</feature>
<feature type="compositionally biased region" description="Basic residues" evidence="1">
    <location>
        <begin position="88"/>
        <end position="103"/>
    </location>
</feature>
<dbReference type="Proteomes" id="UP001175353">
    <property type="component" value="Unassembled WGS sequence"/>
</dbReference>
<name>A0AAN6KQL4_9PEZI</name>
<dbReference type="AlphaFoldDB" id="A0AAN6KQL4"/>
<protein>
    <recommendedName>
        <fullName evidence="2">Myb-like DNA-binding domain-containing protein</fullName>
    </recommendedName>
</protein>
<proteinExistence type="predicted"/>
<evidence type="ECO:0000313" key="3">
    <source>
        <dbReference type="EMBL" id="KAK0996299.1"/>
    </source>
</evidence>
<dbReference type="EMBL" id="JAUJLE010000049">
    <property type="protein sequence ID" value="KAK0996299.1"/>
    <property type="molecule type" value="Genomic_DNA"/>
</dbReference>
<keyword evidence="4" id="KW-1185">Reference proteome</keyword>